<feature type="domain" description="Sushi" evidence="24">
    <location>
        <begin position="811"/>
        <end position="872"/>
    </location>
</feature>
<dbReference type="InterPro" id="IPR000436">
    <property type="entry name" value="Sushi_SCR_CCP_dom"/>
</dbReference>
<feature type="disulfide bond" evidence="20">
    <location>
        <begin position="223"/>
        <end position="250"/>
    </location>
</feature>
<feature type="disulfide bond" evidence="20">
    <location>
        <begin position="471"/>
        <end position="498"/>
    </location>
</feature>
<dbReference type="Pfam" id="PF00084">
    <property type="entry name" value="Sushi"/>
    <property type="match status" value="11"/>
</dbReference>
<keyword evidence="12" id="KW-0677">Repeat</keyword>
<dbReference type="SMART" id="SM00032">
    <property type="entry name" value="CCP"/>
    <property type="match status" value="11"/>
</dbReference>
<comment type="subcellular location">
    <subcellularLocation>
        <location evidence="1">Cell membrane</location>
        <topology evidence="1">Single-pass type I membrane protein</topology>
    </subcellularLocation>
    <subcellularLocation>
        <location evidence="2">Secreted</location>
    </subcellularLocation>
</comment>
<dbReference type="GO" id="GO:0007155">
    <property type="term" value="P:cell adhesion"/>
    <property type="evidence" value="ECO:0007669"/>
    <property type="project" value="UniProtKB-KW"/>
</dbReference>
<dbReference type="SMART" id="SM00034">
    <property type="entry name" value="CLECT"/>
    <property type="match status" value="1"/>
</dbReference>
<evidence type="ECO:0000256" key="7">
    <source>
        <dbReference type="ARBA" id="ARBA00022659"/>
    </source>
</evidence>
<proteinExistence type="inferred from homology"/>
<keyword evidence="7 20" id="KW-0768">Sushi</keyword>
<keyword evidence="17 19" id="KW-1015">Disulfide bond</keyword>
<dbReference type="GO" id="GO:0030246">
    <property type="term" value="F:carbohydrate binding"/>
    <property type="evidence" value="ECO:0007669"/>
    <property type="project" value="UniProtKB-KW"/>
</dbReference>
<dbReference type="Gene3D" id="3.10.100.10">
    <property type="entry name" value="Mannose-Binding Protein A, subunit A"/>
    <property type="match status" value="1"/>
</dbReference>
<feature type="domain" description="Sushi" evidence="24">
    <location>
        <begin position="315"/>
        <end position="376"/>
    </location>
</feature>
<evidence type="ECO:0000256" key="18">
    <source>
        <dbReference type="ARBA" id="ARBA00023180"/>
    </source>
</evidence>
<dbReference type="InterPro" id="IPR001304">
    <property type="entry name" value="C-type_lectin-like"/>
</dbReference>
<feature type="domain" description="Sushi" evidence="24">
    <location>
        <begin position="377"/>
        <end position="438"/>
    </location>
</feature>
<evidence type="ECO:0000256" key="13">
    <source>
        <dbReference type="ARBA" id="ARBA00022837"/>
    </source>
</evidence>
<feature type="domain" description="EGF-like" evidence="22">
    <location>
        <begin position="151"/>
        <end position="187"/>
    </location>
</feature>
<feature type="disulfide bond" evidence="20">
    <location>
        <begin position="409"/>
        <end position="436"/>
    </location>
</feature>
<evidence type="ECO:0000256" key="17">
    <source>
        <dbReference type="ARBA" id="ARBA00023157"/>
    </source>
</evidence>
<keyword evidence="10" id="KW-0732">Signal</keyword>
<dbReference type="FunFam" id="2.10.25.10:FF:000176">
    <property type="entry name" value="Selectin P"/>
    <property type="match status" value="1"/>
</dbReference>
<feature type="domain" description="Sushi" evidence="24">
    <location>
        <begin position="749"/>
        <end position="810"/>
    </location>
</feature>
<evidence type="ECO:0000256" key="10">
    <source>
        <dbReference type="ARBA" id="ARBA00022729"/>
    </source>
</evidence>
<keyword evidence="15 21" id="KW-1133">Transmembrane helix</keyword>
<evidence type="ECO:0000256" key="5">
    <source>
        <dbReference type="ARBA" id="ARBA00022525"/>
    </source>
</evidence>
<dbReference type="InterPro" id="IPR018378">
    <property type="entry name" value="C-type_lectin_CS"/>
</dbReference>
<evidence type="ECO:0000256" key="3">
    <source>
        <dbReference type="ARBA" id="ARBA00007360"/>
    </source>
</evidence>
<dbReference type="FunFam" id="3.10.100.10:FF:000007">
    <property type="entry name" value="L-selectin"/>
    <property type="match status" value="1"/>
</dbReference>
<dbReference type="PROSITE" id="PS50041">
    <property type="entry name" value="C_TYPE_LECTIN_2"/>
    <property type="match status" value="1"/>
</dbReference>
<dbReference type="SUPFAM" id="SSF56436">
    <property type="entry name" value="C-type lectin-like"/>
    <property type="match status" value="1"/>
</dbReference>
<dbReference type="InterPro" id="IPR002396">
    <property type="entry name" value="Selectin_superfamily"/>
</dbReference>
<keyword evidence="4" id="KW-1003">Cell membrane</keyword>
<evidence type="ECO:0000256" key="11">
    <source>
        <dbReference type="ARBA" id="ARBA00022734"/>
    </source>
</evidence>
<feature type="disulfide bond" evidence="20">
    <location>
        <begin position="595"/>
        <end position="622"/>
    </location>
</feature>
<keyword evidence="13" id="KW-0106">Calcium</keyword>
<gene>
    <name evidence="26" type="primary">LOC117661202</name>
</gene>
<keyword evidence="14" id="KW-0130">Cell adhesion</keyword>
<name>A0A6P9BCM4_PANGU</name>
<feature type="disulfide bond" evidence="20">
    <location>
        <begin position="285"/>
        <end position="312"/>
    </location>
</feature>
<dbReference type="GO" id="GO:0005576">
    <property type="term" value="C:extracellular region"/>
    <property type="evidence" value="ECO:0007669"/>
    <property type="project" value="UniProtKB-SubCell"/>
</dbReference>
<dbReference type="KEGG" id="pgut:117661202"/>
<evidence type="ECO:0000256" key="14">
    <source>
        <dbReference type="ARBA" id="ARBA00022889"/>
    </source>
</evidence>
<keyword evidence="18" id="KW-0325">Glycoprotein</keyword>
<feature type="domain" description="Sushi" evidence="24">
    <location>
        <begin position="253"/>
        <end position="314"/>
    </location>
</feature>
<evidence type="ECO:0000256" key="19">
    <source>
        <dbReference type="PROSITE-ProRule" id="PRU00076"/>
    </source>
</evidence>
<dbReference type="SUPFAM" id="SSF57196">
    <property type="entry name" value="EGF/Laminin"/>
    <property type="match status" value="1"/>
</dbReference>
<dbReference type="PROSITE" id="PS00022">
    <property type="entry name" value="EGF_1"/>
    <property type="match status" value="1"/>
</dbReference>
<evidence type="ECO:0000256" key="9">
    <source>
        <dbReference type="ARBA" id="ARBA00022723"/>
    </source>
</evidence>
<dbReference type="OMA" id="DWCPEPP"/>
<feature type="transmembrane region" description="Helical" evidence="21">
    <location>
        <begin position="881"/>
        <end position="906"/>
    </location>
</feature>
<feature type="domain" description="Sushi" evidence="24">
    <location>
        <begin position="190"/>
        <end position="252"/>
    </location>
</feature>
<protein>
    <submittedName>
        <fullName evidence="26">p-selectin</fullName>
    </submittedName>
</protein>
<dbReference type="FunFam" id="2.10.70.10:FF:000001">
    <property type="entry name" value="Selectin P"/>
    <property type="match status" value="11"/>
</dbReference>
<dbReference type="PROSITE" id="PS50026">
    <property type="entry name" value="EGF_3"/>
    <property type="match status" value="1"/>
</dbReference>
<keyword evidence="16 21" id="KW-0472">Membrane</keyword>
<comment type="caution">
    <text evidence="19">Lacks conserved residue(s) required for the propagation of feature annotation.</text>
</comment>
<keyword evidence="6 19" id="KW-0245">EGF-like domain</keyword>
<evidence type="ECO:0000256" key="8">
    <source>
        <dbReference type="ARBA" id="ARBA00022692"/>
    </source>
</evidence>
<evidence type="ECO:0000256" key="20">
    <source>
        <dbReference type="PROSITE-ProRule" id="PRU00302"/>
    </source>
</evidence>
<evidence type="ECO:0000259" key="22">
    <source>
        <dbReference type="PROSITE" id="PS50026"/>
    </source>
</evidence>
<feature type="domain" description="Sushi" evidence="24">
    <location>
        <begin position="563"/>
        <end position="624"/>
    </location>
</feature>
<feature type="domain" description="C-type lectin" evidence="23">
    <location>
        <begin position="30"/>
        <end position="151"/>
    </location>
</feature>
<dbReference type="Proteomes" id="UP001652622">
    <property type="component" value="Unplaced"/>
</dbReference>
<feature type="disulfide bond" evidence="20">
    <location>
        <begin position="347"/>
        <end position="374"/>
    </location>
</feature>
<feature type="disulfide bond" evidence="20">
    <location>
        <begin position="719"/>
        <end position="746"/>
    </location>
</feature>
<evidence type="ECO:0000256" key="4">
    <source>
        <dbReference type="ARBA" id="ARBA00022475"/>
    </source>
</evidence>
<evidence type="ECO:0000259" key="23">
    <source>
        <dbReference type="PROSITE" id="PS50041"/>
    </source>
</evidence>
<dbReference type="PROSITE" id="PS01186">
    <property type="entry name" value="EGF_2"/>
    <property type="match status" value="1"/>
</dbReference>
<dbReference type="InterPro" id="IPR051277">
    <property type="entry name" value="SEZ6_CSMD_C4BPB_Regulators"/>
</dbReference>
<evidence type="ECO:0000313" key="26">
    <source>
        <dbReference type="RefSeq" id="XP_034265680.1"/>
    </source>
</evidence>
<dbReference type="InParanoid" id="A0A6P9BCM4"/>
<evidence type="ECO:0000256" key="6">
    <source>
        <dbReference type="ARBA" id="ARBA00022536"/>
    </source>
</evidence>
<evidence type="ECO:0000259" key="24">
    <source>
        <dbReference type="PROSITE" id="PS50923"/>
    </source>
</evidence>
<feature type="disulfide bond" evidence="20">
    <location>
        <begin position="533"/>
        <end position="560"/>
    </location>
</feature>
<evidence type="ECO:0000256" key="1">
    <source>
        <dbReference type="ARBA" id="ARBA00004251"/>
    </source>
</evidence>
<dbReference type="PROSITE" id="PS50923">
    <property type="entry name" value="SUSHI"/>
    <property type="match status" value="11"/>
</dbReference>
<dbReference type="InterPro" id="IPR016186">
    <property type="entry name" value="C-type_lectin-like/link_sf"/>
</dbReference>
<keyword evidence="11" id="KW-0430">Lectin</keyword>
<feature type="disulfide bond" evidence="19">
    <location>
        <begin position="177"/>
        <end position="186"/>
    </location>
</feature>
<evidence type="ECO:0000256" key="16">
    <source>
        <dbReference type="ARBA" id="ARBA00023136"/>
    </source>
</evidence>
<evidence type="ECO:0000313" key="25">
    <source>
        <dbReference type="Proteomes" id="UP001652622"/>
    </source>
</evidence>
<feature type="domain" description="Sushi" evidence="24">
    <location>
        <begin position="501"/>
        <end position="562"/>
    </location>
</feature>
<feature type="domain" description="Sushi" evidence="24">
    <location>
        <begin position="625"/>
        <end position="686"/>
    </location>
</feature>
<dbReference type="PANTHER" id="PTHR45656">
    <property type="entry name" value="PROTEIN CBR-CLEC-78"/>
    <property type="match status" value="1"/>
</dbReference>
<comment type="similarity">
    <text evidence="3">Belongs to the selectin/LECAM family.</text>
</comment>
<dbReference type="Gene3D" id="2.10.70.10">
    <property type="entry name" value="Complement Module, domain 1"/>
    <property type="match status" value="11"/>
</dbReference>
<dbReference type="InterPro" id="IPR000742">
    <property type="entry name" value="EGF"/>
</dbReference>
<dbReference type="PROSITE" id="PS00615">
    <property type="entry name" value="C_TYPE_LECTIN_1"/>
    <property type="match status" value="1"/>
</dbReference>
<feature type="disulfide bond" evidence="20">
    <location>
        <begin position="843"/>
        <end position="870"/>
    </location>
</feature>
<dbReference type="GO" id="GO:0005886">
    <property type="term" value="C:plasma membrane"/>
    <property type="evidence" value="ECO:0007669"/>
    <property type="project" value="UniProtKB-SubCell"/>
</dbReference>
<sequence length="940" mass="104451">MALVNGQFWYRWVHDCFLLTIISWGLLFHVDAWTYHYGAQSDLTWEDARTFCKTWYTDLVAIQNKEEIAYLNDFLPKHSKYYWIGIRKINNTWTWVGTRKALTKEAENWAYQEPNNRRSNQDCVEIYIKRDYEVGKWNDEPCGKKKRALCYKASCEPSSCNERSECVETIGNYTCQCYPGFYGPLCENAVKCNKFGPLHQALFMNCTHPLEQFSYRSHCSFRCDKGFIITGPVNLQCLSSGQWTAEEPQCTAIQCQPLNIPVNGNFSCIHIHGEFHYQSSCNFKCKEGFLINGAETTMCEASGAWSASEPTCQVKQCQPIQPPARGIMDCVNPIGDYSYNSTCSFACEVGFELSDSQPLICSASGQWTSPIPTCQAIQCQSLEAPAHGNTTCVHLHGEFQYQSSCTFLCTKGFRLHGKEVTECTASGKWTAPAPVCQAVQCKPLNIPVNGNFSCIHIYGEFHYQSSCNFKCKEGFLINGAEATMCEASGAWSASEPTCQVTQCHHLQNPKNGEMACSHPFAEFAYQSTCQFACEPGFLLTGTNSTFCLATRHWSSPLPACHVIECPNLDTPQHGELKCSHPHGSFAYNSSCAFSCDMGFVRIGTSQLQCTHLGKWTAATPSCEAAKCPFLHKPANGHLQCLHAHSHFAYGSSCNFSCNAGFQLVGQATLDCTALGNWTQEMPSCKAVQCPPLKNPENGKENCFNPYGHFAYYSSCTFSCNSGFELAGSEKLNCTDQGNWTGETPICEALKCPELQAPKNGQLKCSQSYGNFTYDSSCVFSCDMGFKRIGFKRVNCTATGDWTGFAPFCEAIKCSPLQETENMKKNCSHPWGHFSYSSTCHFYCTEGFILNGTSRMQCQPDGRWSAEMPVCQENAAIYLKQVLLYTGGVTASLVVLMISGGLIVLAIKRLGKREEKKKLLSHTSELGVPGTYSNSAFDSVF</sequence>
<accession>A0A6P9BCM4</accession>
<dbReference type="GO" id="GO:0046872">
    <property type="term" value="F:metal ion binding"/>
    <property type="evidence" value="ECO:0007669"/>
    <property type="project" value="UniProtKB-KW"/>
</dbReference>
<dbReference type="CDD" id="cd00054">
    <property type="entry name" value="EGF_CA"/>
    <property type="match status" value="1"/>
</dbReference>
<evidence type="ECO:0000256" key="2">
    <source>
        <dbReference type="ARBA" id="ARBA00004613"/>
    </source>
</evidence>
<feature type="domain" description="Sushi" evidence="24">
    <location>
        <begin position="687"/>
        <end position="748"/>
    </location>
</feature>
<evidence type="ECO:0000256" key="12">
    <source>
        <dbReference type="ARBA" id="ARBA00022737"/>
    </source>
</evidence>
<reference evidence="26" key="1">
    <citation type="submission" date="2025-08" db="UniProtKB">
        <authorList>
            <consortium name="RefSeq"/>
        </authorList>
    </citation>
    <scope>IDENTIFICATION</scope>
    <source>
        <tissue evidence="26">Blood</tissue>
    </source>
</reference>
<feature type="disulfide bond" evidence="20">
    <location>
        <begin position="781"/>
        <end position="808"/>
    </location>
</feature>
<dbReference type="CDD" id="cd03592">
    <property type="entry name" value="CLECT_selectins_like"/>
    <property type="match status" value="1"/>
</dbReference>
<dbReference type="CDD" id="cd00033">
    <property type="entry name" value="CCP"/>
    <property type="match status" value="11"/>
</dbReference>
<feature type="domain" description="Sushi" evidence="24">
    <location>
        <begin position="439"/>
        <end position="500"/>
    </location>
</feature>
<dbReference type="SUPFAM" id="SSF57535">
    <property type="entry name" value="Complement control module/SCR domain"/>
    <property type="match status" value="11"/>
</dbReference>
<organism evidence="25 26">
    <name type="scientific">Pantherophis guttatus</name>
    <name type="common">Corn snake</name>
    <name type="synonym">Elaphe guttata</name>
    <dbReference type="NCBI Taxonomy" id="94885"/>
    <lineage>
        <taxon>Eukaryota</taxon>
        <taxon>Metazoa</taxon>
        <taxon>Chordata</taxon>
        <taxon>Craniata</taxon>
        <taxon>Vertebrata</taxon>
        <taxon>Euteleostomi</taxon>
        <taxon>Lepidosauria</taxon>
        <taxon>Squamata</taxon>
        <taxon>Bifurcata</taxon>
        <taxon>Unidentata</taxon>
        <taxon>Episquamata</taxon>
        <taxon>Toxicofera</taxon>
        <taxon>Serpentes</taxon>
        <taxon>Colubroidea</taxon>
        <taxon>Colubridae</taxon>
        <taxon>Colubrinae</taxon>
        <taxon>Pantherophis</taxon>
    </lineage>
</organism>
<dbReference type="PRINTS" id="PR00343">
    <property type="entry name" value="SELECTIN"/>
</dbReference>
<dbReference type="AlphaFoldDB" id="A0A6P9BCM4"/>
<keyword evidence="9" id="KW-0479">Metal-binding</keyword>
<dbReference type="PANTHER" id="PTHR45656:SF2">
    <property type="entry name" value="SEIZURE 6-LIKE PROTEIN 2"/>
    <property type="match status" value="1"/>
</dbReference>
<feature type="disulfide bond" evidence="20">
    <location>
        <begin position="657"/>
        <end position="684"/>
    </location>
</feature>
<dbReference type="InterPro" id="IPR035976">
    <property type="entry name" value="Sushi/SCR/CCP_sf"/>
</dbReference>
<evidence type="ECO:0000256" key="15">
    <source>
        <dbReference type="ARBA" id="ARBA00022989"/>
    </source>
</evidence>
<keyword evidence="8 21" id="KW-0812">Transmembrane</keyword>
<dbReference type="InterPro" id="IPR033991">
    <property type="entry name" value="Selectin_CTLD"/>
</dbReference>
<keyword evidence="25" id="KW-1185">Reference proteome</keyword>
<dbReference type="InterPro" id="IPR016187">
    <property type="entry name" value="CTDL_fold"/>
</dbReference>
<keyword evidence="5" id="KW-0964">Secreted</keyword>
<evidence type="ECO:0000256" key="21">
    <source>
        <dbReference type="SAM" id="Phobius"/>
    </source>
</evidence>
<dbReference type="RefSeq" id="XP_034265680.1">
    <property type="nucleotide sequence ID" value="XM_034409789.2"/>
</dbReference>
<dbReference type="Pfam" id="PF00059">
    <property type="entry name" value="Lectin_C"/>
    <property type="match status" value="1"/>
</dbReference>